<evidence type="ECO:0000313" key="6">
    <source>
        <dbReference type="Proteomes" id="UP001519342"/>
    </source>
</evidence>
<evidence type="ECO:0000256" key="2">
    <source>
        <dbReference type="ARBA" id="ARBA00022741"/>
    </source>
</evidence>
<protein>
    <submittedName>
        <fullName evidence="5">ABC-type microcin C transport system duplicated ATPase subunit YejF</fullName>
    </submittedName>
</protein>
<dbReference type="InterPro" id="IPR050319">
    <property type="entry name" value="ABC_transp_ATP-bind"/>
</dbReference>
<feature type="domain" description="ABC transporter" evidence="4">
    <location>
        <begin position="15"/>
        <end position="262"/>
    </location>
</feature>
<dbReference type="RefSeq" id="WP_209512662.1">
    <property type="nucleotide sequence ID" value="NZ_JAGGKS010000009.1"/>
</dbReference>
<keyword evidence="6" id="KW-1185">Reference proteome</keyword>
<dbReference type="CDD" id="cd03257">
    <property type="entry name" value="ABC_NikE_OppD_transporters"/>
    <property type="match status" value="1"/>
</dbReference>
<proteinExistence type="predicted"/>
<keyword evidence="2" id="KW-0547">Nucleotide-binding</keyword>
<dbReference type="SUPFAM" id="SSF52540">
    <property type="entry name" value="P-loop containing nucleoside triphosphate hydrolases"/>
    <property type="match status" value="1"/>
</dbReference>
<dbReference type="PROSITE" id="PS50893">
    <property type="entry name" value="ABC_TRANSPORTER_2"/>
    <property type="match status" value="1"/>
</dbReference>
<dbReference type="PROSITE" id="PS00211">
    <property type="entry name" value="ABC_TRANSPORTER_1"/>
    <property type="match status" value="1"/>
</dbReference>
<dbReference type="SMART" id="SM00382">
    <property type="entry name" value="AAA"/>
    <property type="match status" value="1"/>
</dbReference>
<dbReference type="Proteomes" id="UP001519342">
    <property type="component" value="Unassembled WGS sequence"/>
</dbReference>
<dbReference type="Pfam" id="PF00005">
    <property type="entry name" value="ABC_tran"/>
    <property type="match status" value="1"/>
</dbReference>
<evidence type="ECO:0000259" key="4">
    <source>
        <dbReference type="PROSITE" id="PS50893"/>
    </source>
</evidence>
<comment type="caution">
    <text evidence="5">The sequence shown here is derived from an EMBL/GenBank/DDBJ whole genome shotgun (WGS) entry which is preliminary data.</text>
</comment>
<dbReference type="InterPro" id="IPR003439">
    <property type="entry name" value="ABC_transporter-like_ATP-bd"/>
</dbReference>
<reference evidence="5 6" key="1">
    <citation type="submission" date="2021-03" db="EMBL/GenBank/DDBJ databases">
        <title>Genomic Encyclopedia of Type Strains, Phase IV (KMG-IV): sequencing the most valuable type-strain genomes for metagenomic binning, comparative biology and taxonomic classification.</title>
        <authorList>
            <person name="Goeker M."/>
        </authorList>
    </citation>
    <scope>NUCLEOTIDE SEQUENCE [LARGE SCALE GENOMIC DNA]</scope>
    <source>
        <strain evidence="5 6">DSM 24004</strain>
    </source>
</reference>
<dbReference type="InterPro" id="IPR003593">
    <property type="entry name" value="AAA+_ATPase"/>
</dbReference>
<dbReference type="PANTHER" id="PTHR43776">
    <property type="entry name" value="TRANSPORT ATP-BINDING PROTEIN"/>
    <property type="match status" value="1"/>
</dbReference>
<organism evidence="5 6">
    <name type="scientific">Sedimentibacter acidaminivorans</name>
    <dbReference type="NCBI Taxonomy" id="913099"/>
    <lineage>
        <taxon>Bacteria</taxon>
        <taxon>Bacillati</taxon>
        <taxon>Bacillota</taxon>
        <taxon>Tissierellia</taxon>
        <taxon>Sedimentibacter</taxon>
    </lineage>
</organism>
<accession>A0ABS4GGX6</accession>
<evidence type="ECO:0000256" key="3">
    <source>
        <dbReference type="ARBA" id="ARBA00022840"/>
    </source>
</evidence>
<dbReference type="EMBL" id="JAGGKS010000009">
    <property type="protein sequence ID" value="MBP1926943.1"/>
    <property type="molecule type" value="Genomic_DNA"/>
</dbReference>
<keyword evidence="3" id="KW-0067">ATP-binding</keyword>
<gene>
    <name evidence="5" type="ORF">J2Z76_002815</name>
</gene>
<dbReference type="InterPro" id="IPR017871">
    <property type="entry name" value="ABC_transporter-like_CS"/>
</dbReference>
<keyword evidence="1" id="KW-0813">Transport</keyword>
<dbReference type="Gene3D" id="3.40.50.300">
    <property type="entry name" value="P-loop containing nucleotide triphosphate hydrolases"/>
    <property type="match status" value="1"/>
</dbReference>
<dbReference type="InterPro" id="IPR027417">
    <property type="entry name" value="P-loop_NTPase"/>
</dbReference>
<evidence type="ECO:0000313" key="5">
    <source>
        <dbReference type="EMBL" id="MBP1926943.1"/>
    </source>
</evidence>
<evidence type="ECO:0000256" key="1">
    <source>
        <dbReference type="ARBA" id="ARBA00022448"/>
    </source>
</evidence>
<name>A0ABS4GGX6_9FIRM</name>
<sequence>MNSQNENSILSAVNIRKEFIVKKHFITGKTLDKVVAVKNSSFNVIQGKTIGIVGESGSGKSTTGEIVGGLLKPTFGKVCYRGRNIEELSYAEYKKYRKNVQFIFQDPKGSMDPNYKIGHIISEPLFILNYAKNSRDAEKMVDDILEKVGLDSAFKNKYPLEMSGGQCQRAAIARALVVKPHVIICDEPVSALDVSIQAQILNLLKDLQKEYNIAYIFISHDIGVVNYMADEIMVMNMGNVVEMGEAKQILTNSKEKYTKKLIESSFI</sequence>